<proteinExistence type="predicted"/>
<organism evidence="1">
    <name type="scientific">marine metagenome</name>
    <dbReference type="NCBI Taxonomy" id="408172"/>
    <lineage>
        <taxon>unclassified sequences</taxon>
        <taxon>metagenomes</taxon>
        <taxon>ecological metagenomes</taxon>
    </lineage>
</organism>
<protein>
    <recommendedName>
        <fullName evidence="2">CoA transferase</fullName>
    </recommendedName>
</protein>
<evidence type="ECO:0008006" key="2">
    <source>
        <dbReference type="Google" id="ProtNLM"/>
    </source>
</evidence>
<feature type="non-terminal residue" evidence="1">
    <location>
        <position position="1"/>
    </location>
</feature>
<dbReference type="AlphaFoldDB" id="A0A382Z102"/>
<dbReference type="EMBL" id="UINC01180099">
    <property type="protein sequence ID" value="SVD89123.1"/>
    <property type="molecule type" value="Genomic_DNA"/>
</dbReference>
<dbReference type="InterPro" id="IPR023606">
    <property type="entry name" value="CoA-Trfase_III_dom_1_sf"/>
</dbReference>
<name>A0A382Z102_9ZZZZ</name>
<reference evidence="1" key="1">
    <citation type="submission" date="2018-05" db="EMBL/GenBank/DDBJ databases">
        <authorList>
            <person name="Lanie J.A."/>
            <person name="Ng W.-L."/>
            <person name="Kazmierczak K.M."/>
            <person name="Andrzejewski T.M."/>
            <person name="Davidsen T.M."/>
            <person name="Wayne K.J."/>
            <person name="Tettelin H."/>
            <person name="Glass J.I."/>
            <person name="Rusch D."/>
            <person name="Podicherti R."/>
            <person name="Tsui H.-C.T."/>
            <person name="Winkler M.E."/>
        </authorList>
    </citation>
    <scope>NUCLEOTIDE SEQUENCE</scope>
</reference>
<evidence type="ECO:0000313" key="1">
    <source>
        <dbReference type="EMBL" id="SVD89123.1"/>
    </source>
</evidence>
<sequence>AYDDPQLLARNMISASEHPLAGSLRQISVLAGPSSPELDPAPEIGRDTDAVISELGYSEKAIAALRCKGAI</sequence>
<dbReference type="SUPFAM" id="SSF89796">
    <property type="entry name" value="CoA-transferase family III (CaiB/BaiF)"/>
    <property type="match status" value="1"/>
</dbReference>
<dbReference type="Gene3D" id="3.40.50.10540">
    <property type="entry name" value="Crotonobetainyl-coa:carnitine coa-transferase, domain 1"/>
    <property type="match status" value="1"/>
</dbReference>
<accession>A0A382Z102</accession>
<gene>
    <name evidence="1" type="ORF">METZ01_LOCUS441977</name>
</gene>